<dbReference type="Proteomes" id="UP000824120">
    <property type="component" value="Chromosome 7"/>
</dbReference>
<dbReference type="EMBL" id="JACXVP010000007">
    <property type="protein sequence ID" value="KAG5594144.1"/>
    <property type="molecule type" value="Genomic_DNA"/>
</dbReference>
<protein>
    <submittedName>
        <fullName evidence="1">Uncharacterized protein</fullName>
    </submittedName>
</protein>
<accession>A0A9J5Y3L8</accession>
<gene>
    <name evidence="1" type="ORF">H5410_035376</name>
</gene>
<proteinExistence type="predicted"/>
<organism evidence="1 2">
    <name type="scientific">Solanum commersonii</name>
    <name type="common">Commerson's wild potato</name>
    <name type="synonym">Commerson's nightshade</name>
    <dbReference type="NCBI Taxonomy" id="4109"/>
    <lineage>
        <taxon>Eukaryota</taxon>
        <taxon>Viridiplantae</taxon>
        <taxon>Streptophyta</taxon>
        <taxon>Embryophyta</taxon>
        <taxon>Tracheophyta</taxon>
        <taxon>Spermatophyta</taxon>
        <taxon>Magnoliopsida</taxon>
        <taxon>eudicotyledons</taxon>
        <taxon>Gunneridae</taxon>
        <taxon>Pentapetalae</taxon>
        <taxon>asterids</taxon>
        <taxon>lamiids</taxon>
        <taxon>Solanales</taxon>
        <taxon>Solanaceae</taxon>
        <taxon>Solanoideae</taxon>
        <taxon>Solaneae</taxon>
        <taxon>Solanum</taxon>
    </lineage>
</organism>
<keyword evidence="2" id="KW-1185">Reference proteome</keyword>
<evidence type="ECO:0000313" key="1">
    <source>
        <dbReference type="EMBL" id="KAG5594144.1"/>
    </source>
</evidence>
<evidence type="ECO:0000313" key="2">
    <source>
        <dbReference type="Proteomes" id="UP000824120"/>
    </source>
</evidence>
<comment type="caution">
    <text evidence="1">The sequence shown here is derived from an EMBL/GenBank/DDBJ whole genome shotgun (WGS) entry which is preliminary data.</text>
</comment>
<dbReference type="AlphaFoldDB" id="A0A9J5Y3L8"/>
<name>A0A9J5Y3L8_SOLCO</name>
<reference evidence="1 2" key="1">
    <citation type="submission" date="2020-09" db="EMBL/GenBank/DDBJ databases">
        <title>De no assembly of potato wild relative species, Solanum commersonii.</title>
        <authorList>
            <person name="Cho K."/>
        </authorList>
    </citation>
    <scope>NUCLEOTIDE SEQUENCE [LARGE SCALE GENOMIC DNA]</scope>
    <source>
        <strain evidence="1">LZ3.2</strain>
        <tissue evidence="1">Leaf</tissue>
    </source>
</reference>
<sequence>MIEGVKQGRDGSKITRTKSYLKIPTIYWILCRLSDKQTEARVKYQLFSVTSEEEAHWQQKESQVTHQDTLDMLAIQYNQQEVYL</sequence>